<keyword evidence="6" id="KW-0472">Membrane</keyword>
<keyword evidence="2" id="KW-0328">Glycosyltransferase</keyword>
<keyword evidence="10" id="KW-1185">Reference proteome</keyword>
<keyword evidence="7" id="KW-0325">Glycoprotein</keyword>
<evidence type="ECO:0000256" key="1">
    <source>
        <dbReference type="ARBA" id="ARBA00004167"/>
    </source>
</evidence>
<dbReference type="InterPro" id="IPR007657">
    <property type="entry name" value="Glycosyltransferase_61"/>
</dbReference>
<comment type="subcellular location">
    <subcellularLocation>
        <location evidence="1">Membrane</location>
        <topology evidence="1">Single-pass membrane protein</topology>
    </subcellularLocation>
</comment>
<evidence type="ECO:0000256" key="2">
    <source>
        <dbReference type="ARBA" id="ARBA00022676"/>
    </source>
</evidence>
<evidence type="ECO:0000256" key="4">
    <source>
        <dbReference type="ARBA" id="ARBA00022692"/>
    </source>
</evidence>
<reference evidence="9 10" key="1">
    <citation type="submission" date="2020-07" db="EMBL/GenBank/DDBJ databases">
        <title>Sequencing the genomes of 1000 actinobacteria strains.</title>
        <authorList>
            <person name="Klenk H.-P."/>
        </authorList>
    </citation>
    <scope>NUCLEOTIDE SEQUENCE [LARGE SCALE GENOMIC DNA]</scope>
    <source>
        <strain evidence="9 10">DSM 22083</strain>
    </source>
</reference>
<evidence type="ECO:0000256" key="3">
    <source>
        <dbReference type="ARBA" id="ARBA00022679"/>
    </source>
</evidence>
<sequence length="366" mass="41306">MIGEVAYADGRAAAVGTPVEIIRRLPHRPFELPRLFGRAEFPPADTDLPTANAYPDLRVDELDDVVLLPRHVILDGTCRQVLSQSFKKTPRQRHFGLNLVGDRIYQPRGRFHQRDERRIDGSVFYLDCEFPDIYGHHLLEVWLQTWALDLLDRDDLRFATSIQLRPYVLEVLARLGVPEHRIIPITGPLRCARLFVASPAVLARRYVHPVAGRVIDRIAGLRADSRPDLPGPRVYVSRSRITERPLVNEPELEKIATEAGFDVFHAQEHSIADQLAVFHRATHVVGPGGSGMHNAVFARPGANVLILGSTGWFTVIDILLAQGRYHLGYVFGDPVDPAEHGRRTKAPWSLDPEHFRQALGDPWFKQ</sequence>
<dbReference type="Pfam" id="PF04577">
    <property type="entry name" value="Glyco_transf_61"/>
    <property type="match status" value="1"/>
</dbReference>
<dbReference type="GO" id="GO:0016020">
    <property type="term" value="C:membrane"/>
    <property type="evidence" value="ECO:0007669"/>
    <property type="project" value="UniProtKB-SubCell"/>
</dbReference>
<keyword evidence="3" id="KW-0808">Transferase</keyword>
<accession>A0A7Y9LD50</accession>
<dbReference type="Proteomes" id="UP000569914">
    <property type="component" value="Unassembled WGS sequence"/>
</dbReference>
<protein>
    <submittedName>
        <fullName evidence="9">Capsular polysaccharide biosynthesis protein</fullName>
    </submittedName>
</protein>
<organism evidence="9 10">
    <name type="scientific">Microlunatus parietis</name>
    <dbReference type="NCBI Taxonomy" id="682979"/>
    <lineage>
        <taxon>Bacteria</taxon>
        <taxon>Bacillati</taxon>
        <taxon>Actinomycetota</taxon>
        <taxon>Actinomycetes</taxon>
        <taxon>Propionibacteriales</taxon>
        <taxon>Propionibacteriaceae</taxon>
        <taxon>Microlunatus</taxon>
    </lineage>
</organism>
<evidence type="ECO:0000256" key="6">
    <source>
        <dbReference type="ARBA" id="ARBA00023136"/>
    </source>
</evidence>
<dbReference type="EMBL" id="JACCBU010000001">
    <property type="protein sequence ID" value="NYE75524.1"/>
    <property type="molecule type" value="Genomic_DNA"/>
</dbReference>
<dbReference type="PANTHER" id="PTHR20961:SF38">
    <property type="entry name" value="PROTEIN O-LINKED-MANNOSE BETA-1,4-N-ACETYLGLUCOSAMINYLTRANSFERASE 2"/>
    <property type="match status" value="1"/>
</dbReference>
<evidence type="ECO:0000313" key="10">
    <source>
        <dbReference type="Proteomes" id="UP000569914"/>
    </source>
</evidence>
<dbReference type="RefSeq" id="WP_179758016.1">
    <property type="nucleotide sequence ID" value="NZ_JACCBU010000001.1"/>
</dbReference>
<gene>
    <name evidence="9" type="ORF">BKA15_006853</name>
</gene>
<evidence type="ECO:0000313" key="9">
    <source>
        <dbReference type="EMBL" id="NYE75524.1"/>
    </source>
</evidence>
<proteinExistence type="predicted"/>
<evidence type="ECO:0000256" key="7">
    <source>
        <dbReference type="ARBA" id="ARBA00023180"/>
    </source>
</evidence>
<dbReference type="AlphaFoldDB" id="A0A7Y9LD50"/>
<comment type="caution">
    <text evidence="9">The sequence shown here is derived from an EMBL/GenBank/DDBJ whole genome shotgun (WGS) entry which is preliminary data.</text>
</comment>
<dbReference type="PANTHER" id="PTHR20961">
    <property type="entry name" value="GLYCOSYLTRANSFERASE"/>
    <property type="match status" value="1"/>
</dbReference>
<name>A0A7Y9LD50_9ACTN</name>
<keyword evidence="4" id="KW-0812">Transmembrane</keyword>
<evidence type="ECO:0000256" key="5">
    <source>
        <dbReference type="ARBA" id="ARBA00022989"/>
    </source>
</evidence>
<dbReference type="GO" id="GO:0016757">
    <property type="term" value="F:glycosyltransferase activity"/>
    <property type="evidence" value="ECO:0007669"/>
    <property type="project" value="UniProtKB-KW"/>
</dbReference>
<dbReference type="InterPro" id="IPR049625">
    <property type="entry name" value="Glyco_transf_61_cat"/>
</dbReference>
<feature type="domain" description="Glycosyltransferase 61 catalytic" evidence="8">
    <location>
        <begin position="168"/>
        <end position="305"/>
    </location>
</feature>
<keyword evidence="5" id="KW-1133">Transmembrane helix</keyword>
<evidence type="ECO:0000259" key="8">
    <source>
        <dbReference type="Pfam" id="PF04577"/>
    </source>
</evidence>